<reference evidence="7 8" key="1">
    <citation type="submission" date="2020-04" db="EMBL/GenBank/DDBJ databases">
        <authorList>
            <person name="Klaysubun C."/>
            <person name="Duangmal K."/>
            <person name="Lipun K."/>
        </authorList>
    </citation>
    <scope>NUCLEOTIDE SEQUENCE [LARGE SCALE GENOMIC DNA]</scope>
    <source>
        <strain evidence="7 8">K10HN5</strain>
    </source>
</reference>
<evidence type="ECO:0000256" key="4">
    <source>
        <dbReference type="ARBA" id="ARBA00023136"/>
    </source>
</evidence>
<keyword evidence="6" id="KW-0449">Lipoprotein</keyword>
<dbReference type="Gene3D" id="3.30.2030.20">
    <property type="match status" value="1"/>
</dbReference>
<name>A0ABX1SMN2_9PSEU</name>
<gene>
    <name evidence="7" type="ORF">HF526_32955</name>
</gene>
<evidence type="ECO:0000256" key="5">
    <source>
        <dbReference type="ARBA" id="ARBA00023139"/>
    </source>
</evidence>
<dbReference type="EMBL" id="JAAXLA010000119">
    <property type="protein sequence ID" value="NMI02068.1"/>
    <property type="molecule type" value="Genomic_DNA"/>
</dbReference>
<evidence type="ECO:0000313" key="8">
    <source>
        <dbReference type="Proteomes" id="UP000820669"/>
    </source>
</evidence>
<dbReference type="Proteomes" id="UP000820669">
    <property type="component" value="Unassembled WGS sequence"/>
</dbReference>
<protein>
    <recommendedName>
        <fullName evidence="9">LppA-like lipoprotein</fullName>
    </recommendedName>
</protein>
<keyword evidence="4" id="KW-0472">Membrane</keyword>
<comment type="subcellular location">
    <subcellularLocation>
        <location evidence="1">Cell membrane</location>
        <topology evidence="1">Lipid-anchor</topology>
    </subcellularLocation>
</comment>
<comment type="caution">
    <text evidence="7">The sequence shown here is derived from an EMBL/GenBank/DDBJ whole genome shotgun (WGS) entry which is preliminary data.</text>
</comment>
<accession>A0ABX1SMN2</accession>
<keyword evidence="3" id="KW-0732">Signal</keyword>
<evidence type="ECO:0000256" key="2">
    <source>
        <dbReference type="ARBA" id="ARBA00022475"/>
    </source>
</evidence>
<evidence type="ECO:0000256" key="1">
    <source>
        <dbReference type="ARBA" id="ARBA00004193"/>
    </source>
</evidence>
<evidence type="ECO:0000256" key="6">
    <source>
        <dbReference type="ARBA" id="ARBA00023288"/>
    </source>
</evidence>
<dbReference type="Pfam" id="PF16708">
    <property type="entry name" value="LppA"/>
    <property type="match status" value="1"/>
</dbReference>
<keyword evidence="5" id="KW-0564">Palmitate</keyword>
<proteinExistence type="predicted"/>
<dbReference type="RefSeq" id="WP_169385575.1">
    <property type="nucleotide sequence ID" value="NZ_JAAXLA010000119.1"/>
</dbReference>
<evidence type="ECO:0000313" key="7">
    <source>
        <dbReference type="EMBL" id="NMI02068.1"/>
    </source>
</evidence>
<dbReference type="InterPro" id="IPR032018">
    <property type="entry name" value="LppA/LppB/LprP"/>
</dbReference>
<organism evidence="7 8">
    <name type="scientific">Pseudonocardia acidicola</name>
    <dbReference type="NCBI Taxonomy" id="2724939"/>
    <lineage>
        <taxon>Bacteria</taxon>
        <taxon>Bacillati</taxon>
        <taxon>Actinomycetota</taxon>
        <taxon>Actinomycetes</taxon>
        <taxon>Pseudonocardiales</taxon>
        <taxon>Pseudonocardiaceae</taxon>
        <taxon>Pseudonocardia</taxon>
    </lineage>
</organism>
<evidence type="ECO:0008006" key="9">
    <source>
        <dbReference type="Google" id="ProtNLM"/>
    </source>
</evidence>
<evidence type="ECO:0000256" key="3">
    <source>
        <dbReference type="ARBA" id="ARBA00022729"/>
    </source>
</evidence>
<sequence length="141" mass="15513">MDPQAQLAARPSSQQMITRYEEMQKQIRDQLDAAIGPFPWKITDKGIQAGCGGDLTNTDGVVVYMPMWEFSGNIPDADWPRAKQIVTTITTRYGFTAPTLQIDQPGHHTTTAVDPTLGANYDFGTETNTVLQVTTGCHRPS</sequence>
<keyword evidence="2" id="KW-1003">Cell membrane</keyword>
<keyword evidence="8" id="KW-1185">Reference proteome</keyword>